<dbReference type="EMBL" id="VFQE01000001">
    <property type="protein sequence ID" value="TQN44112.1"/>
    <property type="molecule type" value="Genomic_DNA"/>
</dbReference>
<dbReference type="OrthoDB" id="1496139at2"/>
<dbReference type="RefSeq" id="WP_142026524.1">
    <property type="nucleotide sequence ID" value="NZ_VFQE01000001.1"/>
</dbReference>
<protein>
    <recommendedName>
        <fullName evidence="2">Biotin transporter</fullName>
    </recommendedName>
</protein>
<evidence type="ECO:0000313" key="4">
    <source>
        <dbReference type="EMBL" id="TQN44112.1"/>
    </source>
</evidence>
<dbReference type="Gene3D" id="1.10.1760.20">
    <property type="match status" value="1"/>
</dbReference>
<feature type="transmembrane region" description="Helical" evidence="3">
    <location>
        <begin position="96"/>
        <end position="118"/>
    </location>
</feature>
<gene>
    <name evidence="4" type="ORF">FHU33_3598</name>
</gene>
<dbReference type="GO" id="GO:0005886">
    <property type="term" value="C:plasma membrane"/>
    <property type="evidence" value="ECO:0007669"/>
    <property type="project" value="UniProtKB-SubCell"/>
</dbReference>
<feature type="transmembrane region" description="Helical" evidence="3">
    <location>
        <begin position="130"/>
        <end position="152"/>
    </location>
</feature>
<comment type="similarity">
    <text evidence="1 2">Belongs to the BioY family.</text>
</comment>
<dbReference type="GO" id="GO:0015225">
    <property type="term" value="F:biotin transmembrane transporter activity"/>
    <property type="evidence" value="ECO:0007669"/>
    <property type="project" value="UniProtKB-UniRule"/>
</dbReference>
<dbReference type="InterPro" id="IPR003784">
    <property type="entry name" value="BioY"/>
</dbReference>
<feature type="transmembrane region" description="Helical" evidence="3">
    <location>
        <begin position="73"/>
        <end position="90"/>
    </location>
</feature>
<keyword evidence="3" id="KW-0812">Transmembrane</keyword>
<comment type="caution">
    <text evidence="4">The sequence shown here is derived from an EMBL/GenBank/DDBJ whole genome shotgun (WGS) entry which is preliminary data.</text>
</comment>
<feature type="transmembrane region" description="Helical" evidence="3">
    <location>
        <begin position="47"/>
        <end position="66"/>
    </location>
</feature>
<accession>A0A543PJ48</accession>
<dbReference type="Proteomes" id="UP000319865">
    <property type="component" value="Unassembled WGS sequence"/>
</dbReference>
<keyword evidence="5" id="KW-1185">Reference proteome</keyword>
<keyword evidence="2" id="KW-1003">Cell membrane</keyword>
<evidence type="ECO:0000313" key="5">
    <source>
        <dbReference type="Proteomes" id="UP000319865"/>
    </source>
</evidence>
<proteinExistence type="inferred from homology"/>
<organism evidence="4 5">
    <name type="scientific">Blastococcus colisei</name>
    <dbReference type="NCBI Taxonomy" id="1564162"/>
    <lineage>
        <taxon>Bacteria</taxon>
        <taxon>Bacillati</taxon>
        <taxon>Actinomycetota</taxon>
        <taxon>Actinomycetes</taxon>
        <taxon>Geodermatophilales</taxon>
        <taxon>Geodermatophilaceae</taxon>
        <taxon>Blastococcus</taxon>
    </lineage>
</organism>
<dbReference type="PIRSF" id="PIRSF016661">
    <property type="entry name" value="BioY"/>
    <property type="match status" value="1"/>
</dbReference>
<keyword evidence="2 3" id="KW-0472">Membrane</keyword>
<name>A0A543PJ48_9ACTN</name>
<dbReference type="AlphaFoldDB" id="A0A543PJ48"/>
<reference evidence="4 5" key="1">
    <citation type="submission" date="2019-06" db="EMBL/GenBank/DDBJ databases">
        <title>Sequencing the genomes of 1000 actinobacteria strains.</title>
        <authorList>
            <person name="Klenk H.-P."/>
        </authorList>
    </citation>
    <scope>NUCLEOTIDE SEQUENCE [LARGE SCALE GENOMIC DNA]</scope>
    <source>
        <strain evidence="4 5">DSM 46837</strain>
    </source>
</reference>
<keyword evidence="2" id="KW-0813">Transport</keyword>
<dbReference type="Pfam" id="PF02632">
    <property type="entry name" value="BioY"/>
    <property type="match status" value="1"/>
</dbReference>
<sequence length="194" mass="19940">MSNAAHPLPRRVIADALPGGLARDVTLVIGARLFLAVFNQISIPLPFTPVPVTGGTFGALVIGAALGPVRGGAGALLYLAVGVAGLPWFADGQAGWAFASFGYLLGYVAAAIVVGALARRGADRTALRTFALMALGSLTIYALGVPWLMAFLGIDLAEVLSLGVLPFLLGDTLKALLAAGLLPGAWKLLDRRPR</sequence>
<evidence type="ECO:0000256" key="1">
    <source>
        <dbReference type="ARBA" id="ARBA00010692"/>
    </source>
</evidence>
<feature type="transmembrane region" description="Helical" evidence="3">
    <location>
        <begin position="172"/>
        <end position="189"/>
    </location>
</feature>
<evidence type="ECO:0000256" key="2">
    <source>
        <dbReference type="PIRNR" id="PIRNR016661"/>
    </source>
</evidence>
<dbReference type="PANTHER" id="PTHR34295">
    <property type="entry name" value="BIOTIN TRANSPORTER BIOY"/>
    <property type="match status" value="1"/>
</dbReference>
<comment type="subcellular location">
    <subcellularLocation>
        <location evidence="2">Cell membrane</location>
        <topology evidence="2">Multi-pass membrane protein</topology>
    </subcellularLocation>
</comment>
<keyword evidence="3" id="KW-1133">Transmembrane helix</keyword>
<dbReference type="PANTHER" id="PTHR34295:SF1">
    <property type="entry name" value="BIOTIN TRANSPORTER BIOY"/>
    <property type="match status" value="1"/>
</dbReference>
<evidence type="ECO:0000256" key="3">
    <source>
        <dbReference type="SAM" id="Phobius"/>
    </source>
</evidence>